<accession>A0A8K0VBW8</accession>
<protein>
    <submittedName>
        <fullName evidence="2">MarR family transcriptional regulator</fullName>
    </submittedName>
</protein>
<dbReference type="Gene3D" id="1.10.10.10">
    <property type="entry name" value="Winged helix-like DNA-binding domain superfamily/Winged helix DNA-binding domain"/>
    <property type="match status" value="1"/>
</dbReference>
<dbReference type="InterPro" id="IPR036390">
    <property type="entry name" value="WH_DNA-bd_sf"/>
</dbReference>
<dbReference type="PANTHER" id="PTHR33164:SF43">
    <property type="entry name" value="HTH-TYPE TRANSCRIPTIONAL REPRESSOR YETL"/>
    <property type="match status" value="1"/>
</dbReference>
<dbReference type="PANTHER" id="PTHR33164">
    <property type="entry name" value="TRANSCRIPTIONAL REGULATOR, MARR FAMILY"/>
    <property type="match status" value="1"/>
</dbReference>
<dbReference type="GO" id="GO:0006950">
    <property type="term" value="P:response to stress"/>
    <property type="evidence" value="ECO:0007669"/>
    <property type="project" value="TreeGrafter"/>
</dbReference>
<name>A0A8K0VBW8_9RHOB</name>
<dbReference type="PROSITE" id="PS50995">
    <property type="entry name" value="HTH_MARR_2"/>
    <property type="match status" value="1"/>
</dbReference>
<dbReference type="GO" id="GO:0003700">
    <property type="term" value="F:DNA-binding transcription factor activity"/>
    <property type="evidence" value="ECO:0007669"/>
    <property type="project" value="InterPro"/>
</dbReference>
<dbReference type="AlphaFoldDB" id="A0A8K0VBW8"/>
<dbReference type="SUPFAM" id="SSF46785">
    <property type="entry name" value="Winged helix' DNA-binding domain"/>
    <property type="match status" value="1"/>
</dbReference>
<dbReference type="InterPro" id="IPR000835">
    <property type="entry name" value="HTH_MarR-typ"/>
</dbReference>
<dbReference type="Pfam" id="PF01047">
    <property type="entry name" value="MarR"/>
    <property type="match status" value="1"/>
</dbReference>
<dbReference type="PRINTS" id="PR00598">
    <property type="entry name" value="HTHMARR"/>
</dbReference>
<evidence type="ECO:0000259" key="1">
    <source>
        <dbReference type="PROSITE" id="PS50995"/>
    </source>
</evidence>
<comment type="caution">
    <text evidence="2">The sequence shown here is derived from an EMBL/GenBank/DDBJ whole genome shotgun (WGS) entry which is preliminary data.</text>
</comment>
<proteinExistence type="predicted"/>
<sequence length="151" mass="16908">MPDPLSKRRLKLWIRLLGVTRTAEAHLRDHLRVNHDTTLPRFDVMAALWRRREGVTMSELSRMLLVSNGNATAVVDRLEKDGLARRTPLPTDRRTVHVALTDEGLRAFEAQAEDHEAAVNRLFAALGEAEVEALTAILKSLRPGNTEKGAE</sequence>
<dbReference type="EMBL" id="JAESVN010000002">
    <property type="protein sequence ID" value="MBL4917045.1"/>
    <property type="molecule type" value="Genomic_DNA"/>
</dbReference>
<evidence type="ECO:0000313" key="2">
    <source>
        <dbReference type="EMBL" id="MBL4917045.1"/>
    </source>
</evidence>
<organism evidence="2 3">
    <name type="scientific">Szabonella alba</name>
    <dbReference type="NCBI Taxonomy" id="2804194"/>
    <lineage>
        <taxon>Bacteria</taxon>
        <taxon>Pseudomonadati</taxon>
        <taxon>Pseudomonadota</taxon>
        <taxon>Alphaproteobacteria</taxon>
        <taxon>Rhodobacterales</taxon>
        <taxon>Paracoccaceae</taxon>
        <taxon>Szabonella</taxon>
    </lineage>
</organism>
<evidence type="ECO:0000313" key="3">
    <source>
        <dbReference type="Proteomes" id="UP000648908"/>
    </source>
</evidence>
<gene>
    <name evidence="2" type="ORF">JL811_07385</name>
</gene>
<dbReference type="Proteomes" id="UP000648908">
    <property type="component" value="Unassembled WGS sequence"/>
</dbReference>
<keyword evidence="3" id="KW-1185">Reference proteome</keyword>
<dbReference type="SMART" id="SM00347">
    <property type="entry name" value="HTH_MARR"/>
    <property type="match status" value="1"/>
</dbReference>
<dbReference type="InterPro" id="IPR039422">
    <property type="entry name" value="MarR/SlyA-like"/>
</dbReference>
<feature type="domain" description="HTH marR-type" evidence="1">
    <location>
        <begin position="9"/>
        <end position="143"/>
    </location>
</feature>
<reference evidence="2" key="1">
    <citation type="submission" date="2021-01" db="EMBL/GenBank/DDBJ databases">
        <title>Tabrizicola alba sp. nov. a motile alkaliphilic bacterium isolated from a soda lake.</title>
        <authorList>
            <person name="Szuroczki S."/>
            <person name="Abbaszade G."/>
            <person name="Schumann P."/>
            <person name="Toth E."/>
        </authorList>
    </citation>
    <scope>NUCLEOTIDE SEQUENCE</scope>
    <source>
        <strain evidence="2">DMG-N-6</strain>
    </source>
</reference>
<dbReference type="InterPro" id="IPR036388">
    <property type="entry name" value="WH-like_DNA-bd_sf"/>
</dbReference>